<evidence type="ECO:0000313" key="3">
    <source>
        <dbReference type="Proteomes" id="UP000232003"/>
    </source>
</evidence>
<dbReference type="SUPFAM" id="SSF52540">
    <property type="entry name" value="P-loop containing nucleoside triphosphate hydrolases"/>
    <property type="match status" value="1"/>
</dbReference>
<dbReference type="InterPro" id="IPR007111">
    <property type="entry name" value="NACHT_NTPase"/>
</dbReference>
<dbReference type="EMBL" id="CP024785">
    <property type="protein sequence ID" value="AUB42372.1"/>
    <property type="molecule type" value="Genomic_DNA"/>
</dbReference>
<dbReference type="RefSeq" id="WP_100902422.1">
    <property type="nucleotide sequence ID" value="NZ_CAWNNC010000001.1"/>
</dbReference>
<accession>A0A2K8T3U3</accession>
<dbReference type="Pfam" id="PF26355">
    <property type="entry name" value="HTH_VMAP-M9"/>
    <property type="match status" value="1"/>
</dbReference>
<evidence type="ECO:0000259" key="1">
    <source>
        <dbReference type="PROSITE" id="PS50837"/>
    </source>
</evidence>
<feature type="domain" description="NACHT" evidence="1">
    <location>
        <begin position="172"/>
        <end position="300"/>
    </location>
</feature>
<name>A0A2K8T3U3_9NOSO</name>
<organism evidence="2 3">
    <name type="scientific">Nostoc flagelliforme CCNUN1</name>
    <dbReference type="NCBI Taxonomy" id="2038116"/>
    <lineage>
        <taxon>Bacteria</taxon>
        <taxon>Bacillati</taxon>
        <taxon>Cyanobacteriota</taxon>
        <taxon>Cyanophyceae</taxon>
        <taxon>Nostocales</taxon>
        <taxon>Nostocaceae</taxon>
        <taxon>Nostoc</taxon>
    </lineage>
</organism>
<proteinExistence type="predicted"/>
<dbReference type="OrthoDB" id="572669at2"/>
<dbReference type="PROSITE" id="PS50837">
    <property type="entry name" value="NACHT"/>
    <property type="match status" value="1"/>
</dbReference>
<keyword evidence="3" id="KW-1185">Reference proteome</keyword>
<sequence>MNFSPDPIFQSSTPPPLSQTIKDLPEVLFTIKVTFDLALSVVNNFVFTKKGRYLSEAEIIVMMGAWDDDDYEEIANNSTYSLNYLQRGIAPRLWDLLSETIGHGERVGKKNLRKILEQITEEYYVQSAPDKQEKFPVNHSIEVKGRRPYDISNFYGRTEELAQIKELIVKQRCVILVGVAGIGKSALATKLTEELSTKSQSRFDCLIWKSVAYAPSLQDLVGDLLELVQSSEPELGLPKYTQAMISVLIKQLQSRRYLLILDGFEALFQRNVFHERLEYSLFFRRLIEELDQSSLLLTSRALPDEFDDLITAGHPIQEMKIEGLDMDAAMQLLSAKGLADKENCSQLIKIYRGNPSEMEAVVSRINRFFAGNIKRFIEKKTTFLSRKFETMLNQMFGQILSQIEQQVLIYIAEEMLLNSNPVSFTKLLDDVKQRQKASVSTLELIKAIEKLERQSLVESIKDPITKEISFNLQPLIKKYIEIDPLGLIHTPDISSDLAIAS</sequence>
<dbReference type="PANTHER" id="PTHR47691">
    <property type="entry name" value="REGULATOR-RELATED"/>
    <property type="match status" value="1"/>
</dbReference>
<protein>
    <submittedName>
        <fullName evidence="2">Putative ATPase</fullName>
    </submittedName>
</protein>
<dbReference type="InterPro" id="IPR027417">
    <property type="entry name" value="P-loop_NTPase"/>
</dbReference>
<dbReference type="PANTHER" id="PTHR47691:SF3">
    <property type="entry name" value="HTH-TYPE TRANSCRIPTIONAL REGULATOR RV0890C-RELATED"/>
    <property type="match status" value="1"/>
</dbReference>
<evidence type="ECO:0000313" key="2">
    <source>
        <dbReference type="EMBL" id="AUB42372.1"/>
    </source>
</evidence>
<dbReference type="AlphaFoldDB" id="A0A2K8T3U3"/>
<dbReference type="InterPro" id="IPR058651">
    <property type="entry name" value="HTH_VMAP-M9"/>
</dbReference>
<gene>
    <name evidence="2" type="ORF">COO91_08497</name>
</gene>
<dbReference type="Pfam" id="PF05729">
    <property type="entry name" value="NACHT"/>
    <property type="match status" value="1"/>
</dbReference>
<dbReference type="KEGG" id="nfl:COO91_08497"/>
<reference evidence="2 3" key="1">
    <citation type="submission" date="2017-11" db="EMBL/GenBank/DDBJ databases">
        <title>Complete genome of a free-living desiccation-tolerant cyanobacterium and its photosynthetic adaptation to extreme terrestrial habitat.</title>
        <authorList>
            <person name="Shang J."/>
        </authorList>
    </citation>
    <scope>NUCLEOTIDE SEQUENCE [LARGE SCALE GENOMIC DNA]</scope>
    <source>
        <strain evidence="2 3">CCNUN1</strain>
    </source>
</reference>
<dbReference type="Proteomes" id="UP000232003">
    <property type="component" value="Chromosome"/>
</dbReference>
<dbReference type="Gene3D" id="3.40.50.300">
    <property type="entry name" value="P-loop containing nucleotide triphosphate hydrolases"/>
    <property type="match status" value="1"/>
</dbReference>